<dbReference type="GO" id="GO:0032982">
    <property type="term" value="C:myosin filament"/>
    <property type="evidence" value="ECO:0007669"/>
    <property type="project" value="UniProtKB-KW"/>
</dbReference>
<keyword evidence="6" id="KW-0518">Myosin</keyword>
<dbReference type="InterPro" id="IPR027417">
    <property type="entry name" value="P-loop_NTPase"/>
</dbReference>
<comment type="subunit">
    <text evidence="10">Muscle myosin is a hexameric protein that consists of 2 heavy chain subunits (MHC), 2 alkali light chain subunits (MLC) and 2 regulatory light chain subunits (MLC-2).</text>
</comment>
<dbReference type="GO" id="GO:0005737">
    <property type="term" value="C:cytoplasm"/>
    <property type="evidence" value="ECO:0007669"/>
    <property type="project" value="TreeGrafter"/>
</dbReference>
<feature type="compositionally biased region" description="Polar residues" evidence="12">
    <location>
        <begin position="1943"/>
        <end position="1952"/>
    </location>
</feature>
<dbReference type="Gene3D" id="2.30.30.360">
    <property type="entry name" value="Myosin S1 fragment, N-terminal"/>
    <property type="match status" value="1"/>
</dbReference>
<feature type="region of interest" description="Disordered" evidence="12">
    <location>
        <begin position="1940"/>
        <end position="1962"/>
    </location>
</feature>
<evidence type="ECO:0000256" key="8">
    <source>
        <dbReference type="ARBA" id="ARBA00023179"/>
    </source>
</evidence>
<keyword evidence="5 11" id="KW-0175">Coiled coil</keyword>
<evidence type="ECO:0000256" key="7">
    <source>
        <dbReference type="ARBA" id="ARBA00023175"/>
    </source>
</evidence>
<feature type="coiled-coil region" evidence="11">
    <location>
        <begin position="859"/>
        <end position="1940"/>
    </location>
</feature>
<dbReference type="Gene3D" id="1.20.58.530">
    <property type="match status" value="1"/>
</dbReference>
<keyword evidence="3" id="KW-0547">Nucleotide-binding</keyword>
<dbReference type="Pfam" id="PF01576">
    <property type="entry name" value="Myosin_tail_1"/>
    <property type="match status" value="1"/>
</dbReference>
<dbReference type="SMART" id="SM00242">
    <property type="entry name" value="MYSc"/>
    <property type="match status" value="1"/>
</dbReference>
<dbReference type="FunFam" id="1.20.5.370:FF:000008">
    <property type="entry name" value="Myosin heavy chain"/>
    <property type="match status" value="1"/>
</dbReference>
<dbReference type="Gene3D" id="1.10.10.820">
    <property type="match status" value="1"/>
</dbReference>
<dbReference type="FunFam" id="2.30.30.360:FF:000001">
    <property type="entry name" value="Myosin heavy chain"/>
    <property type="match status" value="1"/>
</dbReference>
<keyword evidence="15" id="KW-1185">Reference proteome</keyword>
<evidence type="ECO:0000256" key="4">
    <source>
        <dbReference type="ARBA" id="ARBA00022840"/>
    </source>
</evidence>
<dbReference type="SUPFAM" id="SSF90257">
    <property type="entry name" value="Myosin rod fragments"/>
    <property type="match status" value="7"/>
</dbReference>
<keyword evidence="2" id="KW-0787">Thick filament</keyword>
<evidence type="ECO:0000256" key="12">
    <source>
        <dbReference type="SAM" id="MobiDB-lite"/>
    </source>
</evidence>
<dbReference type="Gene3D" id="1.20.5.370">
    <property type="match status" value="5"/>
</dbReference>
<dbReference type="PANTHER" id="PTHR45615">
    <property type="entry name" value="MYOSIN HEAVY CHAIN, NON-MUSCLE"/>
    <property type="match status" value="1"/>
</dbReference>
<evidence type="ECO:0000313" key="15">
    <source>
        <dbReference type="Proteomes" id="UP000838412"/>
    </source>
</evidence>
<dbReference type="FunFam" id="1.10.10.820:FF:000001">
    <property type="entry name" value="Myosin heavy chain"/>
    <property type="match status" value="1"/>
</dbReference>
<dbReference type="InterPro" id="IPR036961">
    <property type="entry name" value="Kinesin_motor_dom_sf"/>
</dbReference>
<dbReference type="FunFam" id="1.20.58.530:FF:000001">
    <property type="entry name" value="Myosin heavy chain"/>
    <property type="match status" value="1"/>
</dbReference>
<dbReference type="Gene3D" id="1.20.5.4820">
    <property type="match status" value="1"/>
</dbReference>
<dbReference type="EMBL" id="OV696686">
    <property type="protein sequence ID" value="CAH1226547.1"/>
    <property type="molecule type" value="Genomic_DNA"/>
</dbReference>
<dbReference type="Proteomes" id="UP000838412">
    <property type="component" value="Chromosome 1"/>
</dbReference>
<dbReference type="FunFam" id="1.20.5.340:FF:000003">
    <property type="entry name" value="Myosin heavy chain"/>
    <property type="match status" value="1"/>
</dbReference>
<gene>
    <name evidence="14" type="primary">MYH7</name>
    <name evidence="14" type="ORF">BLAG_LOCUS309</name>
</gene>
<name>A0A8J9V6Q5_BRALA</name>
<dbReference type="Pfam" id="PF02736">
    <property type="entry name" value="Myosin_N"/>
    <property type="match status" value="1"/>
</dbReference>
<dbReference type="GO" id="GO:0000146">
    <property type="term" value="F:microfilament motor activity"/>
    <property type="evidence" value="ECO:0007669"/>
    <property type="project" value="TreeGrafter"/>
</dbReference>
<dbReference type="InterPro" id="IPR004009">
    <property type="entry name" value="SH3_Myosin"/>
</dbReference>
<comment type="similarity">
    <text evidence="1">Belongs to the TRAFAC class myosin-kinesin ATPase superfamily. Myosin family.</text>
</comment>
<dbReference type="GO" id="GO:0016460">
    <property type="term" value="C:myosin II complex"/>
    <property type="evidence" value="ECO:0007669"/>
    <property type="project" value="TreeGrafter"/>
</dbReference>
<dbReference type="FunFam" id="1.20.5.340:FF:000019">
    <property type="entry name" value="Myosin heavy chain, isoform G"/>
    <property type="match status" value="1"/>
</dbReference>
<accession>A0A8J9V6Q5</accession>
<dbReference type="OrthoDB" id="312459at2759"/>
<dbReference type="Gene3D" id="3.40.850.10">
    <property type="entry name" value="Kinesin motor domain"/>
    <property type="match status" value="2"/>
</dbReference>
<dbReference type="Pfam" id="PF00063">
    <property type="entry name" value="Myosin_head"/>
    <property type="match status" value="2"/>
</dbReference>
<proteinExistence type="inferred from homology"/>
<dbReference type="GO" id="GO:0051015">
    <property type="term" value="F:actin filament binding"/>
    <property type="evidence" value="ECO:0007669"/>
    <property type="project" value="InterPro"/>
</dbReference>
<evidence type="ECO:0000256" key="9">
    <source>
        <dbReference type="ARBA" id="ARBA00023203"/>
    </source>
</evidence>
<evidence type="ECO:0000256" key="6">
    <source>
        <dbReference type="ARBA" id="ARBA00023123"/>
    </source>
</evidence>
<evidence type="ECO:0000256" key="5">
    <source>
        <dbReference type="ARBA" id="ARBA00023054"/>
    </source>
</evidence>
<keyword evidence="4" id="KW-0067">ATP-binding</keyword>
<dbReference type="CDD" id="cd01377">
    <property type="entry name" value="MYSc_class_II"/>
    <property type="match status" value="1"/>
</dbReference>
<evidence type="ECO:0000256" key="2">
    <source>
        <dbReference type="ARBA" id="ARBA00022433"/>
    </source>
</evidence>
<evidence type="ECO:0000259" key="13">
    <source>
        <dbReference type="SMART" id="SM00242"/>
    </source>
</evidence>
<dbReference type="FunFam" id="1.20.5.370:FF:000009">
    <property type="entry name" value="Myosin heavy chain, isoform G"/>
    <property type="match status" value="1"/>
</dbReference>
<reference evidence="14" key="1">
    <citation type="submission" date="2022-01" db="EMBL/GenBank/DDBJ databases">
        <authorList>
            <person name="Braso-Vives M."/>
        </authorList>
    </citation>
    <scope>NUCLEOTIDE SEQUENCE</scope>
</reference>
<dbReference type="InterPro" id="IPR014751">
    <property type="entry name" value="XRCC4-like_C"/>
</dbReference>
<evidence type="ECO:0000256" key="10">
    <source>
        <dbReference type="ARBA" id="ARBA00038612"/>
    </source>
</evidence>
<dbReference type="Gene3D" id="1.20.120.720">
    <property type="entry name" value="Myosin VI head, motor domain, U50 subdomain"/>
    <property type="match status" value="1"/>
</dbReference>
<feature type="domain" description="Myosin motor" evidence="13">
    <location>
        <begin position="77"/>
        <end position="796"/>
    </location>
</feature>
<dbReference type="InterPro" id="IPR001609">
    <property type="entry name" value="Myosin_head_motor_dom-like"/>
</dbReference>
<keyword evidence="8" id="KW-0514">Muscle protein</keyword>
<evidence type="ECO:0000256" key="11">
    <source>
        <dbReference type="SAM" id="Coils"/>
    </source>
</evidence>
<dbReference type="PRINTS" id="PR00193">
    <property type="entry name" value="MYOSINHEAVY"/>
</dbReference>
<dbReference type="FunFam" id="1.20.120.720:FF:000001">
    <property type="entry name" value="Myosin heavy chain, muscle"/>
    <property type="match status" value="1"/>
</dbReference>
<dbReference type="PANTHER" id="PTHR45615:SF27">
    <property type="entry name" value="MYOSIN HEAVY CHAIN, MUSCLE"/>
    <property type="match status" value="1"/>
</dbReference>
<keyword evidence="7" id="KW-0505">Motor protein</keyword>
<evidence type="ECO:0000313" key="14">
    <source>
        <dbReference type="EMBL" id="CAH1226547.1"/>
    </source>
</evidence>
<evidence type="ECO:0000256" key="3">
    <source>
        <dbReference type="ARBA" id="ARBA00022741"/>
    </source>
</evidence>
<dbReference type="InterPro" id="IPR008989">
    <property type="entry name" value="Myosin_S1_N"/>
</dbReference>
<protein>
    <submittedName>
        <fullName evidence="14">MYH7 protein</fullName>
    </submittedName>
</protein>
<evidence type="ECO:0000256" key="1">
    <source>
        <dbReference type="ARBA" id="ARBA00008314"/>
    </source>
</evidence>
<dbReference type="InterPro" id="IPR002928">
    <property type="entry name" value="Myosin_tail"/>
</dbReference>
<dbReference type="SUPFAM" id="SSF52540">
    <property type="entry name" value="P-loop containing nucleoside triphosphate hydrolases"/>
    <property type="match status" value="2"/>
</dbReference>
<keyword evidence="9" id="KW-0009">Actin-binding</keyword>
<sequence length="1962" mass="227262">MAKKDEFEHFERYLYGDRKEVLKVRSQAFDAKKSCFVADDKDVWIDGEIQATKDKMVTIKTSNGKTVTIKEELVQQMNPPKFAYCDDMANMTYLNEASILNNLKMRYYHQLIYIYCGLFCVVINPYKRLPIYSNATTYSGLFCVVINPYKRLPIYGADVVAMYKGKRKTEVPPHLFAVSDNAYTNMLLNNESQSMLITGESGAGKTENTKKVIAYFANVAALSTSKQPKTEKKATLEDQVVQTNPVLESFGNAKTVRNNNSSRFGKFIRIHFGSNGKLAGADIENYLLEKSRVISQQSAERAYHIFLQLTSNAFPQLTEQLLLVPDAKQFYYCSLGVTKIDGVDDAEEMRMTDEAFDILGFSQTEKNDVYRLTAGIMHFGNMKFKMRPREEQAECDGMEHAEKTSHLFGVSSAEMTKALLKPRVKVGNEYVVKGQTAQQCSYSVGALCKAIYNRLFSWLVKRLNTTLDTKLPRQYFIGVLDIAGFEIFELNSFEQLCINFTNEKLQQFFNHHMFVLEQEEYKREGIHWEFIDFGMDLEACISLIEKPLGIMSILEEECMFPKASDMTFKSKLYDNHEGKTANFQKPKPGKRKFEAHFAIGHYAGVVPYNVIGWLEKNKDPINETVVQCFQKSALALMVDLFADYVGADVAPKKGKGKKSAAFQTVSALHREQLNKLMATLKNTFPHFVRCIIPNETKSAFVIDSTLVMHQLTCNGVLEGIRICRKGFPNRLPYGEFKQRYQILAPQVLKGGFMEAKEIARRILESIELDKAKYAIGHTKVFFKAAVLGYLEDLRDDRLSQIIKNIQARARGRFMRGKFRKLVDQREAMYTLQRNIRKWLGLREWLWWKLYTKIKPMLQGARQEEEMQRKLSEMKDIEERLANEERLRKELQEKCVTLTQEKNDLVVQLQAEQDVVSDSEERNAMLIKSKADLDAQLEEVKENLEEESENVANLTGAKRKLESECSELKKDVEDLERNLSRSDKDKRAVENRVRAMTDELAEAEENMKRLARDKKKLEELQAQTLDDLQSEEDKVNHLTKNKVKLEQQIDELESMVDTEKKIKLDLERTKKKLEADLRQTLDSLQETERAKVELEEKLKKRDFELNAVQTRLEDEQSLVAQLQKKIKEQQGRIEELEEELESERNARARAEKARHDMQRELDDIGDRLEEHSGATHQQAEVAKRQENEIVKLRRELEEVHASADNNVAATRKKHTEQVAEMNTLIENLQRVKAKLEKEKNSLRIEVDDISGNMEQVTKQKVNLEKRCRQLEEGMNEANIRADELTRQMQEVSALKSRLLAENSDAVRHLEESETQCNQLSRTKSMLLQQIEELKRQLEEEIKSKNHANHQLRAAQHDCDTFREQLEEEQEGKSEMQRSLSKAHTEVATWRSKYETDAIQRTEELEEAKKKLAARLQEMEERVEISNSKCSSLEKTKNRLAAEVEDMMIELEKANSVAAHLEKKQRMVDRIIAEWRTKCEEVNLELEDSKKEIRIYMAENMRLKTAHEDALGALEELKKENKQLSDDLHDVNDLLAEHAKNVHELEKQKRQMSVEMEDLRTALEETEGALEVEEAKVLRTNLELSQLRADIDRRLAEKEEEFETTRKNHQRAIESLQSTLEVEAKGRAEAVRAKKKLEADLNEVEVQLDAANKANAEARKQLAKYQNQVREMQVTIDDEQRMREEMRESLSSLERRCNMLQQELNEARMALELAERNRKIAEADAHEAMDRVGELSTQNAALITAKRKSDSEIQQLQNELEELSSQARDMEERAKKAISEAARMADDLRQEQDKNAHLEKVKKNLEENLRDFQRRLDEAETIALKAGKRHLQKLETRVRDLEAELDAEQRRHQETLKNLRKNERRLKEMTFQSDEDRKNQERLQELVEKLQLKIKTYKRQSEESEEMANVNLAKYRKTVHELEDASERAEISESALAKLRAKFQAGQSAHTSGTKVHKKPFEEP</sequence>
<dbReference type="Gene3D" id="1.20.5.340">
    <property type="match status" value="5"/>
</dbReference>
<dbReference type="GO" id="GO:0005524">
    <property type="term" value="F:ATP binding"/>
    <property type="evidence" value="ECO:0007669"/>
    <property type="project" value="UniProtKB-KW"/>
</dbReference>
<organism evidence="14 15">
    <name type="scientific">Branchiostoma lanceolatum</name>
    <name type="common">Common lancelet</name>
    <name type="synonym">Amphioxus lanceolatum</name>
    <dbReference type="NCBI Taxonomy" id="7740"/>
    <lineage>
        <taxon>Eukaryota</taxon>
        <taxon>Metazoa</taxon>
        <taxon>Chordata</taxon>
        <taxon>Cephalochordata</taxon>
        <taxon>Leptocardii</taxon>
        <taxon>Amphioxiformes</taxon>
        <taxon>Branchiostomatidae</taxon>
        <taxon>Branchiostoma</taxon>
    </lineage>
</organism>